<dbReference type="PANTHER" id="PTHR10584">
    <property type="entry name" value="SUGAR KINASE"/>
    <property type="match status" value="1"/>
</dbReference>
<feature type="active site" description="Proton acceptor" evidence="10">
    <location>
        <position position="262"/>
    </location>
</feature>
<dbReference type="Proteomes" id="UP000663845">
    <property type="component" value="Unassembled WGS sequence"/>
</dbReference>
<comment type="catalytic activity">
    <reaction evidence="10">
        <text>D-ribose + ATP = D-ribose 5-phosphate + ADP + H(+)</text>
        <dbReference type="Rhea" id="RHEA:13697"/>
        <dbReference type="ChEBI" id="CHEBI:15378"/>
        <dbReference type="ChEBI" id="CHEBI:30616"/>
        <dbReference type="ChEBI" id="CHEBI:47013"/>
        <dbReference type="ChEBI" id="CHEBI:78346"/>
        <dbReference type="ChEBI" id="CHEBI:456216"/>
        <dbReference type="EC" id="2.7.1.15"/>
    </reaction>
</comment>
<comment type="caution">
    <text evidence="12">The sequence shown here is derived from an EMBL/GenBank/DDBJ whole genome shotgun (WGS) entry which is preliminary data.</text>
</comment>
<evidence type="ECO:0000256" key="7">
    <source>
        <dbReference type="ARBA" id="ARBA00022842"/>
    </source>
</evidence>
<dbReference type="UniPathway" id="UPA00916">
    <property type="reaction ID" value="UER00889"/>
</dbReference>
<dbReference type="SUPFAM" id="SSF53613">
    <property type="entry name" value="Ribokinase-like"/>
    <property type="match status" value="1"/>
</dbReference>
<evidence type="ECO:0000313" key="13">
    <source>
        <dbReference type="Proteomes" id="UP000663845"/>
    </source>
</evidence>
<feature type="binding site" evidence="10">
    <location>
        <position position="262"/>
    </location>
    <ligand>
        <name>substrate</name>
    </ligand>
</feature>
<dbReference type="Pfam" id="PF00294">
    <property type="entry name" value="PfkB"/>
    <property type="match status" value="1"/>
</dbReference>
<keyword evidence="7 10" id="KW-0460">Magnesium</keyword>
<organism evidence="12 13">
    <name type="scientific">Adineta steineri</name>
    <dbReference type="NCBI Taxonomy" id="433720"/>
    <lineage>
        <taxon>Eukaryota</taxon>
        <taxon>Metazoa</taxon>
        <taxon>Spiralia</taxon>
        <taxon>Gnathifera</taxon>
        <taxon>Rotifera</taxon>
        <taxon>Eurotatoria</taxon>
        <taxon>Bdelloidea</taxon>
        <taxon>Adinetida</taxon>
        <taxon>Adinetidae</taxon>
        <taxon>Adineta</taxon>
    </lineage>
</organism>
<keyword evidence="8 10" id="KW-0630">Potassium</keyword>
<dbReference type="CDD" id="cd01174">
    <property type="entry name" value="ribokinase"/>
    <property type="match status" value="1"/>
</dbReference>
<dbReference type="GO" id="GO:0019303">
    <property type="term" value="P:D-ribose catabolic process"/>
    <property type="evidence" value="ECO:0007669"/>
    <property type="project" value="UniProtKB-UniRule"/>
</dbReference>
<dbReference type="PRINTS" id="PR00990">
    <property type="entry name" value="RIBOKINASE"/>
</dbReference>
<feature type="binding site" evidence="10">
    <location>
        <position position="297"/>
    </location>
    <ligand>
        <name>K(+)</name>
        <dbReference type="ChEBI" id="CHEBI:29103"/>
    </ligand>
</feature>
<feature type="binding site" evidence="10">
    <location>
        <begin position="18"/>
        <end position="20"/>
    </location>
    <ligand>
        <name>substrate</name>
    </ligand>
</feature>
<evidence type="ECO:0000256" key="10">
    <source>
        <dbReference type="HAMAP-Rule" id="MF_03215"/>
    </source>
</evidence>
<dbReference type="GO" id="GO:0005524">
    <property type="term" value="F:ATP binding"/>
    <property type="evidence" value="ECO:0007669"/>
    <property type="project" value="UniProtKB-UniRule"/>
</dbReference>
<feature type="binding site" evidence="10">
    <location>
        <position position="258"/>
    </location>
    <ligand>
        <name>K(+)</name>
        <dbReference type="ChEBI" id="CHEBI:29103"/>
    </ligand>
</feature>
<feature type="domain" description="Carbohydrate kinase PfkB" evidence="11">
    <location>
        <begin position="10"/>
        <end position="306"/>
    </location>
</feature>
<feature type="binding site" evidence="10">
    <location>
        <position position="192"/>
    </location>
    <ligand>
        <name>ATP</name>
        <dbReference type="ChEBI" id="CHEBI:30616"/>
    </ligand>
</feature>
<comment type="cofactor">
    <cofactor evidence="10">
        <name>Mg(2+)</name>
        <dbReference type="ChEBI" id="CHEBI:18420"/>
    </cofactor>
    <text evidence="10">Requires a divalent cation, most likely magnesium in vivo, as an electrophilic catalyst to aid phosphoryl group transfer. It is the chelate of the metal and the nucleotide that is the actual substrate.</text>
</comment>
<evidence type="ECO:0000256" key="2">
    <source>
        <dbReference type="ARBA" id="ARBA00022679"/>
    </source>
</evidence>
<keyword evidence="3 10" id="KW-0479">Metal-binding</keyword>
<dbReference type="InterPro" id="IPR011877">
    <property type="entry name" value="Ribokinase"/>
</dbReference>
<evidence type="ECO:0000256" key="5">
    <source>
        <dbReference type="ARBA" id="ARBA00022777"/>
    </source>
</evidence>
<feature type="binding site" evidence="10">
    <location>
        <position position="303"/>
    </location>
    <ligand>
        <name>K(+)</name>
        <dbReference type="ChEBI" id="CHEBI:29103"/>
    </ligand>
</feature>
<dbReference type="InterPro" id="IPR029056">
    <property type="entry name" value="Ribokinase-like"/>
</dbReference>
<proteinExistence type="inferred from homology"/>
<dbReference type="HAMAP" id="MF_01987">
    <property type="entry name" value="Ribokinase"/>
    <property type="match status" value="1"/>
</dbReference>
<dbReference type="EC" id="2.7.1.15" evidence="10"/>
<feature type="binding site" evidence="10">
    <location>
        <position position="256"/>
    </location>
    <ligand>
        <name>K(+)</name>
        <dbReference type="ChEBI" id="CHEBI:29103"/>
    </ligand>
</feature>
<evidence type="ECO:0000256" key="3">
    <source>
        <dbReference type="ARBA" id="ARBA00022723"/>
    </source>
</evidence>
<evidence type="ECO:0000313" key="12">
    <source>
        <dbReference type="EMBL" id="CAF0724897.1"/>
    </source>
</evidence>
<keyword evidence="2 10" id="KW-0808">Transferase</keyword>
<dbReference type="Gene3D" id="3.40.1190.20">
    <property type="match status" value="1"/>
</dbReference>
<keyword evidence="6 10" id="KW-0067">ATP-binding</keyword>
<name>A0A813MND7_9BILA</name>
<comment type="subunit">
    <text evidence="10">Homodimer.</text>
</comment>
<dbReference type="NCBIfam" id="TIGR02152">
    <property type="entry name" value="D_ribokin_bact"/>
    <property type="match status" value="1"/>
</dbReference>
<dbReference type="GO" id="GO:0005829">
    <property type="term" value="C:cytosol"/>
    <property type="evidence" value="ECO:0007669"/>
    <property type="project" value="TreeGrafter"/>
</dbReference>
<evidence type="ECO:0000256" key="4">
    <source>
        <dbReference type="ARBA" id="ARBA00022741"/>
    </source>
</evidence>
<evidence type="ECO:0000256" key="6">
    <source>
        <dbReference type="ARBA" id="ARBA00022840"/>
    </source>
</evidence>
<evidence type="ECO:0000259" key="11">
    <source>
        <dbReference type="Pfam" id="PF00294"/>
    </source>
</evidence>
<dbReference type="GO" id="GO:0005634">
    <property type="term" value="C:nucleus"/>
    <property type="evidence" value="ECO:0007669"/>
    <property type="project" value="UniProtKB-SubCell"/>
</dbReference>
<feature type="binding site" evidence="10">
    <location>
        <begin position="228"/>
        <end position="233"/>
    </location>
    <ligand>
        <name>ATP</name>
        <dbReference type="ChEBI" id="CHEBI:30616"/>
    </ligand>
</feature>
<keyword evidence="9 10" id="KW-0119">Carbohydrate metabolism</keyword>
<dbReference type="PANTHER" id="PTHR10584:SF166">
    <property type="entry name" value="RIBOKINASE"/>
    <property type="match status" value="1"/>
</dbReference>
<dbReference type="InterPro" id="IPR011611">
    <property type="entry name" value="PfkB_dom"/>
</dbReference>
<feature type="binding site" evidence="10">
    <location>
        <begin position="261"/>
        <end position="262"/>
    </location>
    <ligand>
        <name>ATP</name>
        <dbReference type="ChEBI" id="CHEBI:30616"/>
    </ligand>
</feature>
<keyword evidence="5 10" id="KW-0418">Kinase</keyword>
<dbReference type="FunFam" id="3.40.1190.20:FF:000010">
    <property type="entry name" value="Ribokinase"/>
    <property type="match status" value="1"/>
</dbReference>
<keyword evidence="1 10" id="KW-0963">Cytoplasm</keyword>
<feature type="binding site" evidence="10">
    <location>
        <position position="147"/>
    </location>
    <ligand>
        <name>substrate</name>
    </ligand>
</feature>
<dbReference type="InterPro" id="IPR002139">
    <property type="entry name" value="Ribo/fructo_kinase"/>
</dbReference>
<sequence>MSKSNDKKFDVCIVGSCNVDLISYVDRTPKIGETIEGNKFEKGFGGKGANQCVQAAKLGGKVAMISKLGDDVFGKEYLDNLKKLGINTDHVGITKEAATGVAPIIVDKEGRNSIIVILGANLLLNEDDIEKAEDIIRQSKVVVCQLEIRQETVLKTFEIARKHSVLSILNPAPMSEKLNRNLLSAADVICPNQTEAEVLCDFTVETIDDAKKACKKLLELGSRIAIITMGDQGAVISNEDGQYEHVEIEKSSSVCDSTGAGDSFVGTLALLMAREEKLSLKDQVKRACQVASQSVEKKGTQTSYPTKDELRFNLFE</sequence>
<dbReference type="GO" id="GO:0004747">
    <property type="term" value="F:ribokinase activity"/>
    <property type="evidence" value="ECO:0007669"/>
    <property type="project" value="UniProtKB-UniRule"/>
</dbReference>
<comment type="pathway">
    <text evidence="10">Carbohydrate metabolism; D-ribose degradation; D-ribose 5-phosphate from beta-D-ribopyranose: step 2/2.</text>
</comment>
<keyword evidence="10" id="KW-0539">Nucleus</keyword>
<keyword evidence="4 10" id="KW-0547">Nucleotide-binding</keyword>
<accession>A0A813MND7</accession>
<evidence type="ECO:0000256" key="9">
    <source>
        <dbReference type="ARBA" id="ARBA00023277"/>
    </source>
</evidence>
<reference evidence="12" key="1">
    <citation type="submission" date="2021-02" db="EMBL/GenBank/DDBJ databases">
        <authorList>
            <person name="Nowell W R."/>
        </authorList>
    </citation>
    <scope>NUCLEOTIDE SEQUENCE</scope>
</reference>
<comment type="subcellular location">
    <subcellularLocation>
        <location evidence="10">Cytoplasm</location>
    </subcellularLocation>
    <subcellularLocation>
        <location evidence="10">Nucleus</location>
    </subcellularLocation>
</comment>
<comment type="caution">
    <text evidence="10">Lacks conserved residue(s) required for the propagation of feature annotation.</text>
</comment>
<feature type="binding site" evidence="10">
    <location>
        <position position="294"/>
    </location>
    <ligand>
        <name>K(+)</name>
        <dbReference type="ChEBI" id="CHEBI:29103"/>
    </ligand>
</feature>
<comment type="similarity">
    <text evidence="10">Belongs to the carbohydrate kinase PfkB family. Ribokinase subfamily.</text>
</comment>
<evidence type="ECO:0000256" key="1">
    <source>
        <dbReference type="ARBA" id="ARBA00022490"/>
    </source>
</evidence>
<feature type="binding site" evidence="10">
    <location>
        <position position="299"/>
    </location>
    <ligand>
        <name>K(+)</name>
        <dbReference type="ChEBI" id="CHEBI:29103"/>
    </ligand>
</feature>
<dbReference type="AlphaFoldDB" id="A0A813MND7"/>
<dbReference type="GO" id="GO:0046872">
    <property type="term" value="F:metal ion binding"/>
    <property type="evidence" value="ECO:0007669"/>
    <property type="project" value="UniProtKB-KW"/>
</dbReference>
<dbReference type="EMBL" id="CAJNOG010000003">
    <property type="protein sequence ID" value="CAF0724897.1"/>
    <property type="molecule type" value="Genomic_DNA"/>
</dbReference>
<gene>
    <name evidence="12" type="ORF">JYZ213_LOCUS676</name>
</gene>
<protein>
    <recommendedName>
        <fullName evidence="10">Ribokinase</fullName>
        <shortName evidence="10">RK</shortName>
        <ecNumber evidence="10">2.7.1.15</ecNumber>
    </recommendedName>
</protein>
<evidence type="ECO:0000256" key="8">
    <source>
        <dbReference type="ARBA" id="ARBA00022958"/>
    </source>
</evidence>
<feature type="binding site" evidence="10">
    <location>
        <begin position="46"/>
        <end position="50"/>
    </location>
    <ligand>
        <name>substrate</name>
    </ligand>
</feature>
<comment type="activity regulation">
    <text evidence="10">Activated by a monovalent cation that binds near, but not in, the active site. The most likely occupant of the site in vivo is potassium. Ion binding induces a conformational change that may alter substrate affinity.</text>
</comment>
<comment type="function">
    <text evidence="10">Catalyzes the phosphorylation of ribose at O-5 in a reaction requiring ATP and magnesium. The resulting D-ribose-5-phosphate can then be used either for sythesis of nucleotides, histidine, and tryptophan, or as a component of the pentose phosphate pathway.</text>
</comment>